<dbReference type="RefSeq" id="WP_045446218.1">
    <property type="nucleotide sequence ID" value="NZ_BBIO01000008.1"/>
</dbReference>
<organism evidence="6 7">
    <name type="scientific">Tepidicaulis marinus</name>
    <dbReference type="NCBI Taxonomy" id="1333998"/>
    <lineage>
        <taxon>Bacteria</taxon>
        <taxon>Pseudomonadati</taxon>
        <taxon>Pseudomonadota</taxon>
        <taxon>Alphaproteobacteria</taxon>
        <taxon>Hyphomicrobiales</taxon>
        <taxon>Parvibaculaceae</taxon>
        <taxon>Tepidicaulis</taxon>
    </lineage>
</organism>
<comment type="caution">
    <text evidence="6">The sequence shown here is derived from an EMBL/GenBank/DDBJ whole genome shotgun (WGS) entry which is preliminary data.</text>
</comment>
<dbReference type="PANTHER" id="PTHR33231:SF1">
    <property type="entry name" value="30S RIBOSOMAL PROTEIN"/>
    <property type="match status" value="1"/>
</dbReference>
<evidence type="ECO:0000313" key="7">
    <source>
        <dbReference type="Proteomes" id="UP000028702"/>
    </source>
</evidence>
<dbReference type="EMBL" id="BBIO01000008">
    <property type="protein sequence ID" value="GAK45373.1"/>
    <property type="molecule type" value="Genomic_DNA"/>
</dbReference>
<keyword evidence="4" id="KW-0963">Cytoplasm</keyword>
<keyword evidence="1 4" id="KW-0810">Translation regulation</keyword>
<evidence type="ECO:0000256" key="2">
    <source>
        <dbReference type="ARBA" id="ARBA00038695"/>
    </source>
</evidence>
<comment type="similarity">
    <text evidence="4">Belongs to the HPF/YfiA ribosome-associated protein family. Long HPF subfamily.</text>
</comment>
<dbReference type="Gene3D" id="3.30.505.50">
    <property type="entry name" value="Sigma 54 modulation/S30EA ribosomal protein, C-terminal domain"/>
    <property type="match status" value="1"/>
</dbReference>
<dbReference type="STRING" id="1333998.M2A_1872"/>
<sequence length="195" mass="21792">MQLQVTGIHIDVGDALRVHVSERLEASVGKYFDRPVDAHVIFQREGPGFRAECTVHLSSGMTLNTKNDATEVYAAFDGAVERLDKRLRRYKRRLKDHHNTQKSPLPAYDAPTFVLAAEQEEEEREDTSGQADPIVIAEGTTKVPVLSVSDAVMQMDISESPFVIFRNGDGGINLVYRRDDGHVGWIDAGRKQNED</sequence>
<dbReference type="Proteomes" id="UP000028702">
    <property type="component" value="Unassembled WGS sequence"/>
</dbReference>
<comment type="subunit">
    <text evidence="4">Interacts with 100S ribosomes.</text>
</comment>
<dbReference type="InterPro" id="IPR032528">
    <property type="entry name" value="Ribosom_S30AE_C"/>
</dbReference>
<dbReference type="NCBIfam" id="TIGR00741">
    <property type="entry name" value="yfiA"/>
    <property type="match status" value="1"/>
</dbReference>
<evidence type="ECO:0000259" key="5">
    <source>
        <dbReference type="Pfam" id="PF16321"/>
    </source>
</evidence>
<evidence type="ECO:0000256" key="3">
    <source>
        <dbReference type="ARBA" id="ARBA00041148"/>
    </source>
</evidence>
<comment type="function">
    <text evidence="4">Required for dimerization of active 70S ribosomes into 100S ribosomes in stationary phase; 100S ribosomes are translationally inactive and sometimes present during exponential growth.</text>
</comment>
<dbReference type="InterPro" id="IPR038416">
    <property type="entry name" value="Ribosom_S30AE_C_sf"/>
</dbReference>
<gene>
    <name evidence="4" type="primary">hpf</name>
    <name evidence="6" type="ORF">M2A_1872</name>
</gene>
<keyword evidence="7" id="KW-1185">Reference proteome</keyword>
<dbReference type="InterPro" id="IPR034694">
    <property type="entry name" value="HPF_long/plastid"/>
</dbReference>
<dbReference type="InterPro" id="IPR003489">
    <property type="entry name" value="RHF/RaiA"/>
</dbReference>
<feature type="domain" description="Sigma 54 modulation/S30EA ribosomal protein C-terminal" evidence="5">
    <location>
        <begin position="132"/>
        <end position="184"/>
    </location>
</feature>
<dbReference type="InterPro" id="IPR050574">
    <property type="entry name" value="HPF/YfiA_ribosome-assoc"/>
</dbReference>
<dbReference type="Pfam" id="PF02482">
    <property type="entry name" value="Ribosomal_S30AE"/>
    <property type="match status" value="1"/>
</dbReference>
<dbReference type="PANTHER" id="PTHR33231">
    <property type="entry name" value="30S RIBOSOMAL PROTEIN"/>
    <property type="match status" value="1"/>
</dbReference>
<dbReference type="GO" id="GO:0022627">
    <property type="term" value="C:cytosolic small ribosomal subunit"/>
    <property type="evidence" value="ECO:0007669"/>
    <property type="project" value="TreeGrafter"/>
</dbReference>
<protein>
    <recommendedName>
        <fullName evidence="3 4">Ribosome hibernation promoting factor</fullName>
        <shortName evidence="4">HPF</shortName>
    </recommendedName>
</protein>
<keyword evidence="6" id="KW-0687">Ribonucleoprotein</keyword>
<comment type="subcellular location">
    <subcellularLocation>
        <location evidence="4">Cytoplasm</location>
    </subcellularLocation>
</comment>
<dbReference type="eggNOG" id="COG1544">
    <property type="taxonomic scope" value="Bacteria"/>
</dbReference>
<dbReference type="HAMAP" id="MF_00839">
    <property type="entry name" value="HPF"/>
    <property type="match status" value="1"/>
</dbReference>
<proteinExistence type="inferred from homology"/>
<dbReference type="Pfam" id="PF16321">
    <property type="entry name" value="Ribosom_S30AE_C"/>
    <property type="match status" value="1"/>
</dbReference>
<evidence type="ECO:0000256" key="1">
    <source>
        <dbReference type="ARBA" id="ARBA00022845"/>
    </source>
</evidence>
<name>A0A081BBF5_9HYPH</name>
<dbReference type="Gene3D" id="3.30.160.100">
    <property type="entry name" value="Ribosome hibernation promotion factor-like"/>
    <property type="match status" value="1"/>
</dbReference>
<keyword evidence="6" id="KW-0689">Ribosomal protein</keyword>
<dbReference type="GO" id="GO:0045900">
    <property type="term" value="P:negative regulation of translational elongation"/>
    <property type="evidence" value="ECO:0007669"/>
    <property type="project" value="TreeGrafter"/>
</dbReference>
<reference evidence="6 7" key="1">
    <citation type="submission" date="2014-07" db="EMBL/GenBank/DDBJ databases">
        <title>Tepidicaulis marinum gen. nov., sp. nov., a novel marine bacterium denitrifying nitrate to nitrous oxide strictly under microaerobic conditions.</title>
        <authorList>
            <person name="Takeuchi M."/>
            <person name="Yamagishi T."/>
            <person name="Kamagata Y."/>
            <person name="Oshima K."/>
            <person name="Hattori M."/>
            <person name="Katayama T."/>
            <person name="Hanada S."/>
            <person name="Tamaki H."/>
            <person name="Marumo K."/>
            <person name="Maeda H."/>
            <person name="Nedachi M."/>
            <person name="Iwasaki W."/>
            <person name="Suwa Y."/>
            <person name="Sakata S."/>
        </authorList>
    </citation>
    <scope>NUCLEOTIDE SEQUENCE [LARGE SCALE GENOMIC DNA]</scope>
    <source>
        <strain evidence="6 7">MA2</strain>
    </source>
</reference>
<dbReference type="GO" id="GO:0043024">
    <property type="term" value="F:ribosomal small subunit binding"/>
    <property type="evidence" value="ECO:0007669"/>
    <property type="project" value="TreeGrafter"/>
</dbReference>
<evidence type="ECO:0000313" key="6">
    <source>
        <dbReference type="EMBL" id="GAK45373.1"/>
    </source>
</evidence>
<dbReference type="AlphaFoldDB" id="A0A081BBF5"/>
<accession>A0A081BBF5</accession>
<evidence type="ECO:0000256" key="4">
    <source>
        <dbReference type="HAMAP-Rule" id="MF_00839"/>
    </source>
</evidence>
<dbReference type="SUPFAM" id="SSF69754">
    <property type="entry name" value="Ribosome binding protein Y (YfiA homologue)"/>
    <property type="match status" value="1"/>
</dbReference>
<comment type="subunit">
    <text evidence="2">Associates exclusively with 100S ribosomes, which are dimers of 70S ribosomes.</text>
</comment>
<dbReference type="CDD" id="cd00552">
    <property type="entry name" value="RaiA"/>
    <property type="match status" value="1"/>
</dbReference>
<dbReference type="InterPro" id="IPR036567">
    <property type="entry name" value="RHF-like"/>
</dbReference>